<evidence type="ECO:0000256" key="1">
    <source>
        <dbReference type="SAM" id="Phobius"/>
    </source>
</evidence>
<evidence type="ECO:0000313" key="2">
    <source>
        <dbReference type="EMBL" id="SVA60396.1"/>
    </source>
</evidence>
<gene>
    <name evidence="2" type="ORF">METZ01_LOCUS113250</name>
</gene>
<dbReference type="EMBL" id="UINC01014102">
    <property type="protein sequence ID" value="SVA60396.1"/>
    <property type="molecule type" value="Genomic_DNA"/>
</dbReference>
<keyword evidence="1" id="KW-0812">Transmembrane</keyword>
<organism evidence="2">
    <name type="scientific">marine metagenome</name>
    <dbReference type="NCBI Taxonomy" id="408172"/>
    <lineage>
        <taxon>unclassified sequences</taxon>
        <taxon>metagenomes</taxon>
        <taxon>ecological metagenomes</taxon>
    </lineage>
</organism>
<dbReference type="AlphaFoldDB" id="A0A381X6M5"/>
<feature type="non-terminal residue" evidence="2">
    <location>
        <position position="72"/>
    </location>
</feature>
<reference evidence="2" key="1">
    <citation type="submission" date="2018-05" db="EMBL/GenBank/DDBJ databases">
        <authorList>
            <person name="Lanie J.A."/>
            <person name="Ng W.-L."/>
            <person name="Kazmierczak K.M."/>
            <person name="Andrzejewski T.M."/>
            <person name="Davidsen T.M."/>
            <person name="Wayne K.J."/>
            <person name="Tettelin H."/>
            <person name="Glass J.I."/>
            <person name="Rusch D."/>
            <person name="Podicherti R."/>
            <person name="Tsui H.-C.T."/>
            <person name="Winkler M.E."/>
        </authorList>
    </citation>
    <scope>NUCLEOTIDE SEQUENCE</scope>
</reference>
<accession>A0A381X6M5</accession>
<protein>
    <submittedName>
        <fullName evidence="2">Uncharacterized protein</fullName>
    </submittedName>
</protein>
<sequence>MSGESGRGHHPGEDLSPGATFAKAHMVADKFREFRATSLAIEHKTSVLVLLFIIALMGVLAYRATPKESFPE</sequence>
<keyword evidence="1" id="KW-1133">Transmembrane helix</keyword>
<name>A0A381X6M5_9ZZZZ</name>
<proteinExistence type="predicted"/>
<keyword evidence="1" id="KW-0472">Membrane</keyword>
<feature type="transmembrane region" description="Helical" evidence="1">
    <location>
        <begin position="45"/>
        <end position="64"/>
    </location>
</feature>